<protein>
    <submittedName>
        <fullName evidence="2">Uncharacterized protein</fullName>
    </submittedName>
</protein>
<dbReference type="KEGG" id="tan:TA13060"/>
<dbReference type="GeneID" id="3862020"/>
<organism evidence="2 3">
    <name type="scientific">Theileria annulata</name>
    <dbReference type="NCBI Taxonomy" id="5874"/>
    <lineage>
        <taxon>Eukaryota</taxon>
        <taxon>Sar</taxon>
        <taxon>Alveolata</taxon>
        <taxon>Apicomplexa</taxon>
        <taxon>Aconoidasida</taxon>
        <taxon>Piroplasmida</taxon>
        <taxon>Theileriidae</taxon>
        <taxon>Theileria</taxon>
    </lineage>
</organism>
<dbReference type="Proteomes" id="UP000001950">
    <property type="component" value="Chromosome 2"/>
</dbReference>
<dbReference type="VEuPathDB" id="PiroplasmaDB:TA13060"/>
<keyword evidence="3" id="KW-1185">Reference proteome</keyword>
<feature type="region of interest" description="Disordered" evidence="1">
    <location>
        <begin position="19"/>
        <end position="81"/>
    </location>
</feature>
<dbReference type="AlphaFoldDB" id="Q4UEC0"/>
<sequence>MDPEIKLIHQLKKETNYQIPIPIPYSTQSTDTTTQSSDSTTNNMDSSNNMDTTSNIGTTTNGQDTITTNSTTTTTTNIRNNEIMDEFEMERIKFEDSINLLKDEAIFDLYTLRWGHT</sequence>
<gene>
    <name evidence="2" type="ORF">TA13060</name>
</gene>
<dbReference type="EMBL" id="CR940348">
    <property type="protein sequence ID" value="CAI74569.1"/>
    <property type="molecule type" value="Genomic_DNA"/>
</dbReference>
<accession>Q4UEC0</accession>
<proteinExistence type="predicted"/>
<dbReference type="InParanoid" id="Q4UEC0"/>
<evidence type="ECO:0000313" key="3">
    <source>
        <dbReference type="Proteomes" id="UP000001950"/>
    </source>
</evidence>
<reference evidence="2 3" key="1">
    <citation type="journal article" date="2005" name="Science">
        <title>Genome of the host-cell transforming parasite Theileria annulata compared with T. parva.</title>
        <authorList>
            <person name="Pain A."/>
            <person name="Renauld H."/>
            <person name="Berriman M."/>
            <person name="Murphy L."/>
            <person name="Yeats C.A."/>
            <person name="Weir W."/>
            <person name="Kerhornou A."/>
            <person name="Aslett M."/>
            <person name="Bishop R."/>
            <person name="Bouchier C."/>
            <person name="Cochet M."/>
            <person name="Coulson R.M.R."/>
            <person name="Cronin A."/>
            <person name="de Villiers E.P."/>
            <person name="Fraser A."/>
            <person name="Fosker N."/>
            <person name="Gardner M."/>
            <person name="Goble A."/>
            <person name="Griffiths-Jones S."/>
            <person name="Harris D.E."/>
            <person name="Katzer F."/>
            <person name="Larke N."/>
            <person name="Lord A."/>
            <person name="Maser P."/>
            <person name="McKellar S."/>
            <person name="Mooney P."/>
            <person name="Morton F."/>
            <person name="Nene V."/>
            <person name="O'Neil S."/>
            <person name="Price C."/>
            <person name="Quail M.A."/>
            <person name="Rabbinowitsch E."/>
            <person name="Rawlings N.D."/>
            <person name="Rutter S."/>
            <person name="Saunders D."/>
            <person name="Seeger K."/>
            <person name="Shah T."/>
            <person name="Squares R."/>
            <person name="Squares S."/>
            <person name="Tivey A."/>
            <person name="Walker A.R."/>
            <person name="Woodward J."/>
            <person name="Dobbelaere D.A.E."/>
            <person name="Langsley G."/>
            <person name="Rajandream M.A."/>
            <person name="McKeever D."/>
            <person name="Shiels B."/>
            <person name="Tait A."/>
            <person name="Barrell B.G."/>
            <person name="Hall N."/>
        </authorList>
    </citation>
    <scope>NUCLEOTIDE SEQUENCE [LARGE SCALE GENOMIC DNA]</scope>
    <source>
        <strain evidence="3">Ankara</strain>
    </source>
</reference>
<feature type="compositionally biased region" description="Low complexity" evidence="1">
    <location>
        <begin position="26"/>
        <end position="81"/>
    </location>
</feature>
<evidence type="ECO:0000256" key="1">
    <source>
        <dbReference type="SAM" id="MobiDB-lite"/>
    </source>
</evidence>
<evidence type="ECO:0000313" key="2">
    <source>
        <dbReference type="EMBL" id="CAI74569.1"/>
    </source>
</evidence>
<dbReference type="RefSeq" id="XP_952301.1">
    <property type="nucleotide sequence ID" value="XM_947208.1"/>
</dbReference>
<name>Q4UEC0_THEAN</name>